<reference evidence="1" key="1">
    <citation type="journal article" date="2019" name="Sci. Rep.">
        <title>Draft genome of Tanacetum cinerariifolium, the natural source of mosquito coil.</title>
        <authorList>
            <person name="Yamashiro T."/>
            <person name="Shiraishi A."/>
            <person name="Satake H."/>
            <person name="Nakayama K."/>
        </authorList>
    </citation>
    <scope>NUCLEOTIDE SEQUENCE</scope>
</reference>
<accession>A0A6L2L608</accession>
<protein>
    <submittedName>
        <fullName evidence="1">Uncharacterized protein</fullName>
    </submittedName>
</protein>
<organism evidence="1">
    <name type="scientific">Tanacetum cinerariifolium</name>
    <name type="common">Dalmatian daisy</name>
    <name type="synonym">Chrysanthemum cinerariifolium</name>
    <dbReference type="NCBI Taxonomy" id="118510"/>
    <lineage>
        <taxon>Eukaryota</taxon>
        <taxon>Viridiplantae</taxon>
        <taxon>Streptophyta</taxon>
        <taxon>Embryophyta</taxon>
        <taxon>Tracheophyta</taxon>
        <taxon>Spermatophyta</taxon>
        <taxon>Magnoliopsida</taxon>
        <taxon>eudicotyledons</taxon>
        <taxon>Gunneridae</taxon>
        <taxon>Pentapetalae</taxon>
        <taxon>asterids</taxon>
        <taxon>campanulids</taxon>
        <taxon>Asterales</taxon>
        <taxon>Asteraceae</taxon>
        <taxon>Asteroideae</taxon>
        <taxon>Anthemideae</taxon>
        <taxon>Anthemidinae</taxon>
        <taxon>Tanacetum</taxon>
    </lineage>
</organism>
<proteinExistence type="predicted"/>
<dbReference type="AlphaFoldDB" id="A0A6L2L608"/>
<comment type="caution">
    <text evidence="1">The sequence shown here is derived from an EMBL/GenBank/DDBJ whole genome shotgun (WGS) entry which is preliminary data.</text>
</comment>
<name>A0A6L2L608_TANCI</name>
<evidence type="ECO:0000313" key="1">
    <source>
        <dbReference type="EMBL" id="GEU56112.1"/>
    </source>
</evidence>
<dbReference type="EMBL" id="BKCJ010003609">
    <property type="protein sequence ID" value="GEU56112.1"/>
    <property type="molecule type" value="Genomic_DNA"/>
</dbReference>
<sequence>MVIYPDLINQFKMTTLVEFMIIAGMDNHPPMLENLCMTLGKVVWNITWRIGRMILNSVQNGPLIWPTVREADSTTRTKKYEELYATKKIQADCDCKATNIVLQGLPPDMLFPIIIKLQKRYGTELSF</sequence>
<gene>
    <name evidence="1" type="ORF">Tci_028090</name>
</gene>